<dbReference type="InterPro" id="IPR008936">
    <property type="entry name" value="Rho_GTPase_activation_prot"/>
</dbReference>
<evidence type="ECO:0000313" key="3">
    <source>
        <dbReference type="Proteomes" id="UP001160148"/>
    </source>
</evidence>
<dbReference type="GO" id="GO:0007165">
    <property type="term" value="P:signal transduction"/>
    <property type="evidence" value="ECO:0007669"/>
    <property type="project" value="InterPro"/>
</dbReference>
<dbReference type="Proteomes" id="UP001160148">
    <property type="component" value="Unassembled WGS sequence"/>
</dbReference>
<reference evidence="2 3" key="1">
    <citation type="submission" date="2023-01" db="EMBL/GenBank/DDBJ databases">
        <authorList>
            <person name="Whitehead M."/>
        </authorList>
    </citation>
    <scope>NUCLEOTIDE SEQUENCE [LARGE SCALE GENOMIC DNA]</scope>
</reference>
<dbReference type="InterPro" id="IPR000198">
    <property type="entry name" value="RhoGAP_dom"/>
</dbReference>
<feature type="domain" description="Rho-GAP" evidence="1">
    <location>
        <begin position="40"/>
        <end position="254"/>
    </location>
</feature>
<dbReference type="PROSITE" id="PS50238">
    <property type="entry name" value="RHOGAP"/>
    <property type="match status" value="1"/>
</dbReference>
<dbReference type="EMBL" id="CARXXK010000001">
    <property type="protein sequence ID" value="CAI6344928.1"/>
    <property type="molecule type" value="Genomic_DNA"/>
</dbReference>
<proteinExistence type="predicted"/>
<evidence type="ECO:0000313" key="2">
    <source>
        <dbReference type="EMBL" id="CAI6344928.1"/>
    </source>
</evidence>
<organism evidence="2 3">
    <name type="scientific">Macrosiphum euphorbiae</name>
    <name type="common">potato aphid</name>
    <dbReference type="NCBI Taxonomy" id="13131"/>
    <lineage>
        <taxon>Eukaryota</taxon>
        <taxon>Metazoa</taxon>
        <taxon>Ecdysozoa</taxon>
        <taxon>Arthropoda</taxon>
        <taxon>Hexapoda</taxon>
        <taxon>Insecta</taxon>
        <taxon>Pterygota</taxon>
        <taxon>Neoptera</taxon>
        <taxon>Paraneoptera</taxon>
        <taxon>Hemiptera</taxon>
        <taxon>Sternorrhyncha</taxon>
        <taxon>Aphidomorpha</taxon>
        <taxon>Aphidoidea</taxon>
        <taxon>Aphididae</taxon>
        <taxon>Macrosiphini</taxon>
        <taxon>Macrosiphum</taxon>
    </lineage>
</organism>
<dbReference type="Pfam" id="PF00620">
    <property type="entry name" value="RhoGAP"/>
    <property type="match status" value="1"/>
</dbReference>
<comment type="caution">
    <text evidence="2">The sequence shown here is derived from an EMBL/GenBank/DDBJ whole genome shotgun (WGS) entry which is preliminary data.</text>
</comment>
<dbReference type="SUPFAM" id="SSF48350">
    <property type="entry name" value="GTPase activation domain, GAP"/>
    <property type="match status" value="1"/>
</dbReference>
<keyword evidence="3" id="KW-1185">Reference proteome</keyword>
<protein>
    <recommendedName>
        <fullName evidence="1">Rho-GAP domain-containing protein</fullName>
    </recommendedName>
</protein>
<gene>
    <name evidence="2" type="ORF">MEUPH1_LOCUS2000</name>
</gene>
<evidence type="ECO:0000259" key="1">
    <source>
        <dbReference type="PROSITE" id="PS50238"/>
    </source>
</evidence>
<dbReference type="AlphaFoldDB" id="A0AAV0VL74"/>
<dbReference type="Gene3D" id="1.10.555.10">
    <property type="entry name" value="Rho GTPase activation protein"/>
    <property type="match status" value="1"/>
</dbReference>
<sequence>MKMKLTLCCTDTHMLSKQVETKFEMLLEEYNSENLILIGMPLEKLPLNCDGLPLIVENINDYIIDKGLYEECLFDEAYSTNGRKANIINAYELVSGSRKSSKTILDIDAVDVASVLVMWLYYLPEPLISSKQFSMICDLNVNTKYSEIINSMDNINRLTLQGVMNIVDSYEKQHKSYKKKLEILFTLLLTKHVDIVGQNNSSHFLDNLKIVLMEAEVNDNESECIGFNKKSLKIKYNTNHDKNEFNLCNKKNLFRRSFSDDGLHIKTGADDVDATVKCPALLKSSSCNLTEAFLEEDVLYNNSFINSFSFDKNNLNTKPVDKLLSDDNFYDDSSVSVTNELYSSQIDDMRSIERTMQIHSRTTMKKPKNKSIKNHVERVLKSGFLSNEESLLLKNTLELMKILSKIKSVQNQINIHRRHREDEFGCENEKTNKRFSDLHFLNNRLEQLASQKNNYLTRTGLSYGRSYNRTVLNLKNAQKEAFKLHENEKNNKKNPNENFDKLISDIYNIQIVLDYLENNCGGKELPWRSSKGCPGHKRMKKKQLNCVTVVSDLQTISEHEVMETIAQPLFKPVEQ</sequence>
<accession>A0AAV0VL74</accession>
<name>A0AAV0VL74_9HEMI</name>